<dbReference type="InterPro" id="IPR002477">
    <property type="entry name" value="Peptidoglycan-bd-like"/>
</dbReference>
<dbReference type="PROSITE" id="PS50106">
    <property type="entry name" value="PDZ"/>
    <property type="match status" value="1"/>
</dbReference>
<dbReference type="SUPFAM" id="SSF47090">
    <property type="entry name" value="PGBD-like"/>
    <property type="match status" value="1"/>
</dbReference>
<proteinExistence type="predicted"/>
<feature type="domain" description="PDZ" evidence="3">
    <location>
        <begin position="249"/>
        <end position="328"/>
    </location>
</feature>
<feature type="signal peptide" evidence="2">
    <location>
        <begin position="1"/>
        <end position="21"/>
    </location>
</feature>
<dbReference type="InterPro" id="IPR036366">
    <property type="entry name" value="PGBDSf"/>
</dbReference>
<dbReference type="InterPro" id="IPR001478">
    <property type="entry name" value="PDZ"/>
</dbReference>
<dbReference type="Gene3D" id="2.30.42.10">
    <property type="match status" value="1"/>
</dbReference>
<dbReference type="SUPFAM" id="SSF50156">
    <property type="entry name" value="PDZ domain-like"/>
    <property type="match status" value="1"/>
</dbReference>
<reference evidence="4" key="1">
    <citation type="submission" date="2020-10" db="EMBL/GenBank/DDBJ databases">
        <authorList>
            <person name="Gilroy R."/>
        </authorList>
    </citation>
    <scope>NUCLEOTIDE SEQUENCE</scope>
    <source>
        <strain evidence="4">ChiSxjej2B14-8506</strain>
    </source>
</reference>
<sequence>MKRILLLALVLLALIPVGALADGAAAQTGEQTDVQTEYRTLERGSDGEDVQALMQRLADLGYYTSSVDDMFGPGMARAVQLFNAQHGLGNSEVATAQTQQMAFAQTAQARAAQPPVIRSVTLEQYEGRPVFSVEVYNPQEADITFLSVIYRCYDANGVELSAMGTDASAIGSEPKFAKYSDIAIGCGETVNLRGVSAFDLSAYTGVSRVEASLYCYQAGSQMLIVPERYFVWVGSDGSSTGTSASQEAIAMLNRTAEQDTLASRFALGAKVEYIFEYESAKYGLPCGLYLVEVGEGGSCARAGLQAGDVITALAGVKLDFEEALYLVKAQMQPDIEYALEYSRAGQLSGTTLSWSESNPVDVDVTGDEAGTTDGTGATDGADAADGADTTDGTGTTDSADAADATDTDSAN</sequence>
<protein>
    <submittedName>
        <fullName evidence="4">Peptidoglycan-binding protein</fullName>
    </submittedName>
</protein>
<evidence type="ECO:0000256" key="2">
    <source>
        <dbReference type="SAM" id="SignalP"/>
    </source>
</evidence>
<organism evidence="4 5">
    <name type="scientific">Candidatus Fimadaptatus faecigallinarum</name>
    <dbReference type="NCBI Taxonomy" id="2840814"/>
    <lineage>
        <taxon>Bacteria</taxon>
        <taxon>Bacillati</taxon>
        <taxon>Bacillota</taxon>
        <taxon>Clostridia</taxon>
        <taxon>Eubacteriales</taxon>
        <taxon>Candidatus Fimadaptatus</taxon>
    </lineage>
</organism>
<feature type="region of interest" description="Disordered" evidence="1">
    <location>
        <begin position="350"/>
        <end position="411"/>
    </location>
</feature>
<evidence type="ECO:0000256" key="1">
    <source>
        <dbReference type="SAM" id="MobiDB-lite"/>
    </source>
</evidence>
<reference evidence="4" key="2">
    <citation type="journal article" date="2021" name="PeerJ">
        <title>Extensive microbial diversity within the chicken gut microbiome revealed by metagenomics and culture.</title>
        <authorList>
            <person name="Gilroy R."/>
            <person name="Ravi A."/>
            <person name="Getino M."/>
            <person name="Pursley I."/>
            <person name="Horton D.L."/>
            <person name="Alikhan N.F."/>
            <person name="Baker D."/>
            <person name="Gharbi K."/>
            <person name="Hall N."/>
            <person name="Watson M."/>
            <person name="Adriaenssens E.M."/>
            <person name="Foster-Nyarko E."/>
            <person name="Jarju S."/>
            <person name="Secka A."/>
            <person name="Antonio M."/>
            <person name="Oren A."/>
            <person name="Chaudhuri R.R."/>
            <person name="La Ragione R."/>
            <person name="Hildebrand F."/>
            <person name="Pallen M.J."/>
        </authorList>
    </citation>
    <scope>NUCLEOTIDE SEQUENCE</scope>
    <source>
        <strain evidence="4">ChiSxjej2B14-8506</strain>
    </source>
</reference>
<dbReference type="Gene3D" id="1.10.101.10">
    <property type="entry name" value="PGBD-like superfamily/PGBD"/>
    <property type="match status" value="1"/>
</dbReference>
<dbReference type="InterPro" id="IPR036365">
    <property type="entry name" value="PGBD-like_sf"/>
</dbReference>
<name>A0A9D1LTG0_9FIRM</name>
<evidence type="ECO:0000259" key="3">
    <source>
        <dbReference type="PROSITE" id="PS50106"/>
    </source>
</evidence>
<feature type="compositionally biased region" description="Low complexity" evidence="1">
    <location>
        <begin position="367"/>
        <end position="411"/>
    </location>
</feature>
<dbReference type="EMBL" id="DVNK01000063">
    <property type="protein sequence ID" value="HIU47682.1"/>
    <property type="molecule type" value="Genomic_DNA"/>
</dbReference>
<gene>
    <name evidence="4" type="ORF">IAC59_10580</name>
</gene>
<comment type="caution">
    <text evidence="4">The sequence shown here is derived from an EMBL/GenBank/DDBJ whole genome shotgun (WGS) entry which is preliminary data.</text>
</comment>
<dbReference type="InterPro" id="IPR036034">
    <property type="entry name" value="PDZ_sf"/>
</dbReference>
<evidence type="ECO:0000313" key="5">
    <source>
        <dbReference type="Proteomes" id="UP000824123"/>
    </source>
</evidence>
<accession>A0A9D1LTG0</accession>
<dbReference type="Pfam" id="PF01471">
    <property type="entry name" value="PG_binding_1"/>
    <property type="match status" value="1"/>
</dbReference>
<evidence type="ECO:0000313" key="4">
    <source>
        <dbReference type="EMBL" id="HIU47682.1"/>
    </source>
</evidence>
<dbReference type="Proteomes" id="UP000824123">
    <property type="component" value="Unassembled WGS sequence"/>
</dbReference>
<dbReference type="AlphaFoldDB" id="A0A9D1LTG0"/>
<feature type="chain" id="PRO_5038614385" evidence="2">
    <location>
        <begin position="22"/>
        <end position="411"/>
    </location>
</feature>
<keyword evidence="2" id="KW-0732">Signal</keyword>